<sequence length="232" mass="26325">MLIRILICSAIFLYLSVSSAHAENTKTTLNRCDATGEKTEISIKSTDQGFKVSNQYTTKNLNTKSLNSFSGDFVAGLTSLESKTTIDIEGPTWQDKSKEGECFAAKIRIRLIYQPIKVYIGSEFTEGSCIYNTILEHEMQHVNIYRESLLKIENIVKDLMEKRFAGKPIYAAKNSSKRALDNEIDEIWRPLIKSEFAKVQIQQNELDSDENLDKLSWACLGAIQSEFGSRFR</sequence>
<dbReference type="EMBL" id="JACOFU010000002">
    <property type="protein sequence ID" value="MBC3830758.1"/>
    <property type="molecule type" value="Genomic_DNA"/>
</dbReference>
<evidence type="ECO:0000313" key="3">
    <source>
        <dbReference type="Proteomes" id="UP000643610"/>
    </source>
</evidence>
<protein>
    <recommendedName>
        <fullName evidence="4">DUF922 domain-containing protein</fullName>
    </recommendedName>
</protein>
<gene>
    <name evidence="2" type="ORF">H8K33_04500</name>
</gene>
<keyword evidence="3" id="KW-1185">Reference proteome</keyword>
<keyword evidence="1" id="KW-0732">Signal</keyword>
<feature type="chain" id="PRO_5046146817" description="DUF922 domain-containing protein" evidence="1">
    <location>
        <begin position="23"/>
        <end position="232"/>
    </location>
</feature>
<evidence type="ECO:0000256" key="1">
    <source>
        <dbReference type="SAM" id="SignalP"/>
    </source>
</evidence>
<feature type="signal peptide" evidence="1">
    <location>
        <begin position="1"/>
        <end position="22"/>
    </location>
</feature>
<evidence type="ECO:0008006" key="4">
    <source>
        <dbReference type="Google" id="ProtNLM"/>
    </source>
</evidence>
<dbReference type="Proteomes" id="UP000643610">
    <property type="component" value="Unassembled WGS sequence"/>
</dbReference>
<dbReference type="RefSeq" id="WP_186889817.1">
    <property type="nucleotide sequence ID" value="NZ_JACOFU010000002.1"/>
</dbReference>
<comment type="caution">
    <text evidence="2">The sequence shown here is derived from an EMBL/GenBank/DDBJ whole genome shotgun (WGS) entry which is preliminary data.</text>
</comment>
<proteinExistence type="predicted"/>
<organism evidence="2 3">
    <name type="scientific">Undibacterium amnicola</name>
    <dbReference type="NCBI Taxonomy" id="1834038"/>
    <lineage>
        <taxon>Bacteria</taxon>
        <taxon>Pseudomonadati</taxon>
        <taxon>Pseudomonadota</taxon>
        <taxon>Betaproteobacteria</taxon>
        <taxon>Burkholderiales</taxon>
        <taxon>Oxalobacteraceae</taxon>
        <taxon>Undibacterium</taxon>
    </lineage>
</organism>
<reference evidence="2 3" key="1">
    <citation type="submission" date="2020-08" db="EMBL/GenBank/DDBJ databases">
        <title>Novel species isolated from subtropical streams in China.</title>
        <authorList>
            <person name="Lu H."/>
        </authorList>
    </citation>
    <scope>NUCLEOTIDE SEQUENCE [LARGE SCALE GENOMIC DNA]</scope>
    <source>
        <strain evidence="2 3">KCTC 52442</strain>
    </source>
</reference>
<accession>A0ABR6XML8</accession>
<evidence type="ECO:0000313" key="2">
    <source>
        <dbReference type="EMBL" id="MBC3830758.1"/>
    </source>
</evidence>
<name>A0ABR6XML8_9BURK</name>